<dbReference type="GO" id="GO:0006865">
    <property type="term" value="P:amino acid transport"/>
    <property type="evidence" value="ECO:0007669"/>
    <property type="project" value="UniProtKB-KW"/>
</dbReference>
<reference evidence="10" key="2">
    <citation type="submission" date="2021-04" db="EMBL/GenBank/DDBJ databases">
        <authorList>
            <person name="Gilroy R."/>
        </authorList>
    </citation>
    <scope>NUCLEOTIDE SEQUENCE</scope>
    <source>
        <strain evidence="10">CHK186-1790</strain>
    </source>
</reference>
<dbReference type="GO" id="GO:0022857">
    <property type="term" value="F:transmembrane transporter activity"/>
    <property type="evidence" value="ECO:0007669"/>
    <property type="project" value="InterPro"/>
</dbReference>
<dbReference type="AlphaFoldDB" id="A0A9D2T0I2"/>
<dbReference type="Proteomes" id="UP000823882">
    <property type="component" value="Unassembled WGS sequence"/>
</dbReference>
<dbReference type="NCBIfam" id="TIGR01726">
    <property type="entry name" value="HEQRo_perm_3TM"/>
    <property type="match status" value="1"/>
</dbReference>
<keyword evidence="5" id="KW-0029">Amino-acid transport</keyword>
<evidence type="ECO:0000256" key="1">
    <source>
        <dbReference type="ARBA" id="ARBA00004651"/>
    </source>
</evidence>
<dbReference type="FunFam" id="1.10.3720.10:FF:000033">
    <property type="entry name" value="Polar amino acid ABC transporter permease"/>
    <property type="match status" value="1"/>
</dbReference>
<evidence type="ECO:0000313" key="11">
    <source>
        <dbReference type="Proteomes" id="UP000823882"/>
    </source>
</evidence>
<keyword evidence="7 8" id="KW-0472">Membrane</keyword>
<evidence type="ECO:0000256" key="2">
    <source>
        <dbReference type="ARBA" id="ARBA00022448"/>
    </source>
</evidence>
<evidence type="ECO:0000256" key="5">
    <source>
        <dbReference type="ARBA" id="ARBA00022970"/>
    </source>
</evidence>
<dbReference type="Pfam" id="PF00528">
    <property type="entry name" value="BPD_transp_1"/>
    <property type="match status" value="1"/>
</dbReference>
<dbReference type="InterPro" id="IPR010065">
    <property type="entry name" value="AA_ABC_transptr_permease_3TM"/>
</dbReference>
<keyword evidence="4 8" id="KW-0812">Transmembrane</keyword>
<keyword evidence="2 8" id="KW-0813">Transport</keyword>
<accession>A0A9D2T0I2</accession>
<feature type="transmembrane region" description="Helical" evidence="8">
    <location>
        <begin position="187"/>
        <end position="208"/>
    </location>
</feature>
<dbReference type="Gene3D" id="1.10.3720.10">
    <property type="entry name" value="MetI-like"/>
    <property type="match status" value="1"/>
</dbReference>
<dbReference type="EMBL" id="DWWJ01000071">
    <property type="protein sequence ID" value="HJC40635.1"/>
    <property type="molecule type" value="Genomic_DNA"/>
</dbReference>
<evidence type="ECO:0000256" key="4">
    <source>
        <dbReference type="ARBA" id="ARBA00022692"/>
    </source>
</evidence>
<evidence type="ECO:0000256" key="3">
    <source>
        <dbReference type="ARBA" id="ARBA00022475"/>
    </source>
</evidence>
<gene>
    <name evidence="10" type="ORF">H9701_03665</name>
</gene>
<evidence type="ECO:0000256" key="6">
    <source>
        <dbReference type="ARBA" id="ARBA00022989"/>
    </source>
</evidence>
<dbReference type="GO" id="GO:0043190">
    <property type="term" value="C:ATP-binding cassette (ABC) transporter complex"/>
    <property type="evidence" value="ECO:0007669"/>
    <property type="project" value="InterPro"/>
</dbReference>
<comment type="subcellular location">
    <subcellularLocation>
        <location evidence="1 8">Cell membrane</location>
        <topology evidence="1 8">Multi-pass membrane protein</topology>
    </subcellularLocation>
</comment>
<evidence type="ECO:0000256" key="7">
    <source>
        <dbReference type="ARBA" id="ARBA00023136"/>
    </source>
</evidence>
<evidence type="ECO:0000259" key="9">
    <source>
        <dbReference type="PROSITE" id="PS50928"/>
    </source>
</evidence>
<dbReference type="PANTHER" id="PTHR30614">
    <property type="entry name" value="MEMBRANE COMPONENT OF AMINO ACID ABC TRANSPORTER"/>
    <property type="match status" value="1"/>
</dbReference>
<organism evidence="10 11">
    <name type="scientific">Candidatus Intestinimonas pullistercoris</name>
    <dbReference type="NCBI Taxonomy" id="2838623"/>
    <lineage>
        <taxon>Bacteria</taxon>
        <taxon>Bacillati</taxon>
        <taxon>Bacillota</taxon>
        <taxon>Clostridia</taxon>
        <taxon>Eubacteriales</taxon>
        <taxon>Intestinimonas</taxon>
    </lineage>
</organism>
<comment type="similarity">
    <text evidence="8">Belongs to the binding-protein-dependent transport system permease family.</text>
</comment>
<dbReference type="CDD" id="cd06261">
    <property type="entry name" value="TM_PBP2"/>
    <property type="match status" value="1"/>
</dbReference>
<protein>
    <submittedName>
        <fullName evidence="10">Amino acid ABC transporter permease</fullName>
    </submittedName>
</protein>
<dbReference type="SUPFAM" id="SSF161098">
    <property type="entry name" value="MetI-like"/>
    <property type="match status" value="1"/>
</dbReference>
<dbReference type="PANTHER" id="PTHR30614:SF46">
    <property type="entry name" value="ABC TRANSPORTER MEMBRANE SPANNING PERMEASE-GLUTAMINE TRANSPORT"/>
    <property type="match status" value="1"/>
</dbReference>
<dbReference type="InterPro" id="IPR043429">
    <property type="entry name" value="ArtM/GltK/GlnP/TcyL/YhdX-like"/>
</dbReference>
<keyword evidence="6 8" id="KW-1133">Transmembrane helix</keyword>
<evidence type="ECO:0000313" key="10">
    <source>
        <dbReference type="EMBL" id="HJC40635.1"/>
    </source>
</evidence>
<feature type="transmembrane region" description="Helical" evidence="8">
    <location>
        <begin position="52"/>
        <end position="75"/>
    </location>
</feature>
<dbReference type="InterPro" id="IPR035906">
    <property type="entry name" value="MetI-like_sf"/>
</dbReference>
<comment type="caution">
    <text evidence="10">The sequence shown here is derived from an EMBL/GenBank/DDBJ whole genome shotgun (WGS) entry which is preliminary data.</text>
</comment>
<keyword evidence="3" id="KW-1003">Cell membrane</keyword>
<name>A0A9D2T0I2_9FIRM</name>
<feature type="transmembrane region" description="Helical" evidence="8">
    <location>
        <begin position="20"/>
        <end position="40"/>
    </location>
</feature>
<evidence type="ECO:0000256" key="8">
    <source>
        <dbReference type="RuleBase" id="RU363032"/>
    </source>
</evidence>
<feature type="domain" description="ABC transmembrane type-1" evidence="9">
    <location>
        <begin position="16"/>
        <end position="206"/>
    </location>
</feature>
<dbReference type="InterPro" id="IPR000515">
    <property type="entry name" value="MetI-like"/>
</dbReference>
<proteinExistence type="inferred from homology"/>
<sequence>MFEIFQASLPYLISGSLITVRIWAISIALGVVLGLVTCLMRISPFRPLRAVAWVYIWIIRGTPMLVQAMVVYFGIPQVTGLRLTPFTAGIITLCLNAGAYLAEIFRSGIQAVPKGQSEAARSLGLGAGRTMAKIVLPQAFKIAIPPMVNQFIITLKDTSILTVIGLPEIMNEAQQYVMIRWEYFQTYVIAAAYYLVVTSLLMVLANYVEKKISYDRKGNRS</sequence>
<reference evidence="10" key="1">
    <citation type="journal article" date="2021" name="PeerJ">
        <title>Extensive microbial diversity within the chicken gut microbiome revealed by metagenomics and culture.</title>
        <authorList>
            <person name="Gilroy R."/>
            <person name="Ravi A."/>
            <person name="Getino M."/>
            <person name="Pursley I."/>
            <person name="Horton D.L."/>
            <person name="Alikhan N.F."/>
            <person name="Baker D."/>
            <person name="Gharbi K."/>
            <person name="Hall N."/>
            <person name="Watson M."/>
            <person name="Adriaenssens E.M."/>
            <person name="Foster-Nyarko E."/>
            <person name="Jarju S."/>
            <person name="Secka A."/>
            <person name="Antonio M."/>
            <person name="Oren A."/>
            <person name="Chaudhuri R.R."/>
            <person name="La Ragione R."/>
            <person name="Hildebrand F."/>
            <person name="Pallen M.J."/>
        </authorList>
    </citation>
    <scope>NUCLEOTIDE SEQUENCE</scope>
    <source>
        <strain evidence="10">CHK186-1790</strain>
    </source>
</reference>
<dbReference type="PROSITE" id="PS50928">
    <property type="entry name" value="ABC_TM1"/>
    <property type="match status" value="1"/>
</dbReference>